<dbReference type="AlphaFoldDB" id="S9TVS3"/>
<feature type="domain" description="Methanolan biosynthesis EpsI" evidence="9">
    <location>
        <begin position="317"/>
        <end position="512"/>
    </location>
</feature>
<dbReference type="GO" id="GO:0008233">
    <property type="term" value="F:peptidase activity"/>
    <property type="evidence" value="ECO:0007669"/>
    <property type="project" value="UniProtKB-KW"/>
</dbReference>
<feature type="transmembrane region" description="Helical" evidence="8">
    <location>
        <begin position="123"/>
        <end position="141"/>
    </location>
</feature>
<dbReference type="NCBIfam" id="TIGR02914">
    <property type="entry name" value="EpsI_fam"/>
    <property type="match status" value="1"/>
</dbReference>
<feature type="transmembrane region" description="Helical" evidence="8">
    <location>
        <begin position="46"/>
        <end position="65"/>
    </location>
</feature>
<dbReference type="GO" id="GO:0005886">
    <property type="term" value="C:plasma membrane"/>
    <property type="evidence" value="ECO:0007669"/>
    <property type="project" value="UniProtKB-SubCell"/>
</dbReference>
<evidence type="ECO:0000256" key="6">
    <source>
        <dbReference type="ARBA" id="ARBA00022989"/>
    </source>
</evidence>
<dbReference type="eggNOG" id="COG1269">
    <property type="taxonomic scope" value="Bacteria"/>
</dbReference>
<dbReference type="NCBIfam" id="TIGR02602">
    <property type="entry name" value="8TM_EpsH"/>
    <property type="match status" value="1"/>
</dbReference>
<feature type="transmembrane region" description="Helical" evidence="8">
    <location>
        <begin position="216"/>
        <end position="239"/>
    </location>
</feature>
<accession>S9TVS3</accession>
<evidence type="ECO:0000256" key="2">
    <source>
        <dbReference type="ARBA" id="ARBA00022475"/>
    </source>
</evidence>
<evidence type="ECO:0000256" key="4">
    <source>
        <dbReference type="ARBA" id="ARBA00022692"/>
    </source>
</evidence>
<evidence type="ECO:0000256" key="8">
    <source>
        <dbReference type="SAM" id="Phobius"/>
    </source>
</evidence>
<evidence type="ECO:0000256" key="5">
    <source>
        <dbReference type="ARBA" id="ARBA00022801"/>
    </source>
</evidence>
<keyword evidence="3" id="KW-0645">Protease</keyword>
<dbReference type="Pfam" id="PF11984">
    <property type="entry name" value="DUF3485"/>
    <property type="match status" value="1"/>
</dbReference>
<gene>
    <name evidence="10" type="ORF">K678_05498</name>
</gene>
<dbReference type="NCBIfam" id="TIGR04152">
    <property type="entry name" value="exosort_VPLPA"/>
    <property type="match status" value="1"/>
</dbReference>
<dbReference type="STRING" id="1316936.K678_05498"/>
<dbReference type="InterPro" id="IPR019127">
    <property type="entry name" value="Exosortase"/>
</dbReference>
<feature type="transmembrane region" description="Helical" evidence="8">
    <location>
        <begin position="72"/>
        <end position="93"/>
    </location>
</feature>
<reference evidence="10 11" key="1">
    <citation type="submission" date="2013-04" db="EMBL/GenBank/DDBJ databases">
        <authorList>
            <person name="Kuznetsov B."/>
            <person name="Ivanovsky R."/>
        </authorList>
    </citation>
    <scope>NUCLEOTIDE SEQUENCE [LARGE SCALE GENOMIC DNA]</scope>
    <source>
        <strain evidence="10 11">MGU-K5</strain>
    </source>
</reference>
<dbReference type="Proteomes" id="UP000015350">
    <property type="component" value="Unassembled WGS sequence"/>
</dbReference>
<dbReference type="InterPro" id="IPR014263">
    <property type="entry name" value="Methanolan_biosynth_EpsI"/>
</dbReference>
<feature type="transmembrane region" description="Helical" evidence="8">
    <location>
        <begin position="309"/>
        <end position="328"/>
    </location>
</feature>
<dbReference type="Pfam" id="PF09721">
    <property type="entry name" value="Exosortase_EpsH"/>
    <property type="match status" value="1"/>
</dbReference>
<name>S9TVS3_MAGFU</name>
<evidence type="ECO:0000313" key="11">
    <source>
        <dbReference type="Proteomes" id="UP000015350"/>
    </source>
</evidence>
<evidence type="ECO:0000259" key="9">
    <source>
        <dbReference type="Pfam" id="PF11984"/>
    </source>
</evidence>
<keyword evidence="6 8" id="KW-1133">Transmembrane helix</keyword>
<organism evidence="10 11">
    <name type="scientific">Magnetospirillum fulvum MGU-K5</name>
    <dbReference type="NCBI Taxonomy" id="1316936"/>
    <lineage>
        <taxon>Bacteria</taxon>
        <taxon>Pseudomonadati</taxon>
        <taxon>Pseudomonadota</taxon>
        <taxon>Alphaproteobacteria</taxon>
        <taxon>Rhodospirillales</taxon>
        <taxon>Rhodospirillaceae</taxon>
        <taxon>Magnetospirillum</taxon>
    </lineage>
</organism>
<comment type="caution">
    <text evidence="10">The sequence shown here is derived from an EMBL/GenBank/DDBJ whole genome shotgun (WGS) entry which is preliminary data.</text>
</comment>
<dbReference type="PATRIC" id="fig|1316936.3.peg.1102"/>
<proteinExistence type="predicted"/>
<dbReference type="InterPro" id="IPR026491">
    <property type="entry name" value="ExosortD_VPLPA"/>
</dbReference>
<sequence>MARDHQPPSPTAWPGFAAVSVATILTVVAFLRPARDLIQSWSAAEYSYAYIVPAIAALMLWHILAEHRPRPIPAWTGSAVVLGGIILLVVGELSTLRQIAHYGLLATLTGIGLTFLGHRAMRLALPAFVYLLFAIPLPPQLHNSMSLDMQLWSSTLGVWLLDGLGRSVFQDGNVIDLGGFKLQVVDACSGLRYLFPLLSFSYLVAYTLSDRMWKKAVILLSALPITIGMNALRIAIIGLTVDLWGIEMAQGVLHDFEGWTIFAGCTAILLAEAWVLSRIAGRGTFRLDLFTRPEGKLLDGPVRLNGPGYVALCVLSAAAALSVSGLLVDRKSPELPVVWLGQLPVNIGEWRGRTDSLDPATLKSLSLDDYWLADYSASDSEPPISLYIAYYRQQTMGSAIHSPSTCIPGGGWRVESTERRAVHVGAQTIPIARLVIRRGEARQLVYYWFDERGKIVTSQLGAKWSLLVDSILLNRTDGSLIRILTAIGPQETMDQAEARLAAFLSTAYPPIDMALHP</sequence>
<keyword evidence="5" id="KW-0378">Hydrolase</keyword>
<evidence type="ECO:0000256" key="3">
    <source>
        <dbReference type="ARBA" id="ARBA00022670"/>
    </source>
</evidence>
<feature type="transmembrane region" description="Helical" evidence="8">
    <location>
        <begin position="190"/>
        <end position="209"/>
    </location>
</feature>
<dbReference type="NCBIfam" id="TIGR04178">
    <property type="entry name" value="exo_archaeo"/>
    <property type="match status" value="1"/>
</dbReference>
<dbReference type="InterPro" id="IPR013426">
    <property type="entry name" value="EpsH-like"/>
</dbReference>
<protein>
    <submittedName>
        <fullName evidence="10">EpsI family protein</fullName>
    </submittedName>
</protein>
<keyword evidence="7 8" id="KW-0472">Membrane</keyword>
<dbReference type="GO" id="GO:0006508">
    <property type="term" value="P:proteolysis"/>
    <property type="evidence" value="ECO:0007669"/>
    <property type="project" value="UniProtKB-KW"/>
</dbReference>
<feature type="transmembrane region" description="Helical" evidence="8">
    <location>
        <begin position="12"/>
        <end position="34"/>
    </location>
</feature>
<evidence type="ECO:0000256" key="7">
    <source>
        <dbReference type="ARBA" id="ARBA00023136"/>
    </source>
</evidence>
<evidence type="ECO:0000313" key="10">
    <source>
        <dbReference type="EMBL" id="EPY02525.1"/>
    </source>
</evidence>
<comment type="subcellular location">
    <subcellularLocation>
        <location evidence="1">Cell membrane</location>
        <topology evidence="1">Multi-pass membrane protein</topology>
    </subcellularLocation>
</comment>
<dbReference type="RefSeq" id="WP_021131457.1">
    <property type="nucleotide sequence ID" value="NZ_AQPH01000013.1"/>
</dbReference>
<feature type="transmembrane region" description="Helical" evidence="8">
    <location>
        <begin position="99"/>
        <end position="116"/>
    </location>
</feature>
<keyword evidence="2" id="KW-1003">Cell membrane</keyword>
<dbReference type="EMBL" id="AQPH01000013">
    <property type="protein sequence ID" value="EPY02525.1"/>
    <property type="molecule type" value="Genomic_DNA"/>
</dbReference>
<keyword evidence="4 8" id="KW-0812">Transmembrane</keyword>
<dbReference type="OrthoDB" id="9797363at2"/>
<dbReference type="InterPro" id="IPR026392">
    <property type="entry name" value="Exo/Archaeosortase_dom"/>
</dbReference>
<feature type="transmembrane region" description="Helical" evidence="8">
    <location>
        <begin position="259"/>
        <end position="276"/>
    </location>
</feature>
<evidence type="ECO:0000256" key="1">
    <source>
        <dbReference type="ARBA" id="ARBA00004651"/>
    </source>
</evidence>